<evidence type="ECO:0000256" key="2">
    <source>
        <dbReference type="SAM" id="MobiDB-lite"/>
    </source>
</evidence>
<dbReference type="PANTHER" id="PTHR33392:SF6">
    <property type="entry name" value="POLYISOPRENYL-TEICHOIC ACID--PEPTIDOGLYCAN TEICHOIC ACID TRANSFERASE TAGU"/>
    <property type="match status" value="1"/>
</dbReference>
<feature type="domain" description="Cell envelope-related transcriptional attenuator" evidence="4">
    <location>
        <begin position="151"/>
        <end position="311"/>
    </location>
</feature>
<dbReference type="Proteomes" id="UP001610810">
    <property type="component" value="Unassembled WGS sequence"/>
</dbReference>
<accession>A0ABW7SB39</accession>
<feature type="region of interest" description="Disordered" evidence="2">
    <location>
        <begin position="397"/>
        <end position="434"/>
    </location>
</feature>
<feature type="compositionally biased region" description="Basic residues" evidence="2">
    <location>
        <begin position="18"/>
        <end position="27"/>
    </location>
</feature>
<feature type="region of interest" description="Disordered" evidence="2">
    <location>
        <begin position="1"/>
        <end position="64"/>
    </location>
</feature>
<keyword evidence="3" id="KW-0472">Membrane</keyword>
<organism evidence="6 7">
    <name type="scientific">Streptomyces tendae</name>
    <dbReference type="NCBI Taxonomy" id="1932"/>
    <lineage>
        <taxon>Bacteria</taxon>
        <taxon>Bacillati</taxon>
        <taxon>Actinomycetota</taxon>
        <taxon>Actinomycetes</taxon>
        <taxon>Kitasatosporales</taxon>
        <taxon>Streptomycetaceae</taxon>
        <taxon>Streptomyces</taxon>
    </lineage>
</organism>
<feature type="compositionally biased region" description="Basic and acidic residues" evidence="2">
    <location>
        <begin position="397"/>
        <end position="416"/>
    </location>
</feature>
<evidence type="ECO:0000313" key="7">
    <source>
        <dbReference type="Proteomes" id="UP001610810"/>
    </source>
</evidence>
<dbReference type="Gene3D" id="3.30.70.2390">
    <property type="match status" value="1"/>
</dbReference>
<feature type="compositionally biased region" description="Gly residues" evidence="2">
    <location>
        <begin position="33"/>
        <end position="47"/>
    </location>
</feature>
<evidence type="ECO:0000259" key="5">
    <source>
        <dbReference type="Pfam" id="PF13399"/>
    </source>
</evidence>
<name>A0ABW7SB39_STRTE</name>
<feature type="region of interest" description="Disordered" evidence="2">
    <location>
        <begin position="533"/>
        <end position="560"/>
    </location>
</feature>
<dbReference type="InterPro" id="IPR004474">
    <property type="entry name" value="LytR_CpsA_psr"/>
</dbReference>
<dbReference type="InterPro" id="IPR027381">
    <property type="entry name" value="LytR/CpsA/Psr_C"/>
</dbReference>
<evidence type="ECO:0000256" key="3">
    <source>
        <dbReference type="SAM" id="Phobius"/>
    </source>
</evidence>
<keyword evidence="3" id="KW-0812">Transmembrane</keyword>
<comment type="caution">
    <text evidence="6">The sequence shown here is derived from an EMBL/GenBank/DDBJ whole genome shotgun (WGS) entry which is preliminary data.</text>
</comment>
<dbReference type="EMBL" id="JBIQWK010000020">
    <property type="protein sequence ID" value="MFI0577500.1"/>
    <property type="molecule type" value="Genomic_DNA"/>
</dbReference>
<feature type="domain" description="LytR/CpsA/Psr regulator C-terminal" evidence="5">
    <location>
        <begin position="439"/>
        <end position="531"/>
    </location>
</feature>
<evidence type="ECO:0000313" key="6">
    <source>
        <dbReference type="EMBL" id="MFI0577500.1"/>
    </source>
</evidence>
<dbReference type="NCBIfam" id="TIGR00350">
    <property type="entry name" value="lytR_cpsA_psr"/>
    <property type="match status" value="1"/>
</dbReference>
<dbReference type="Pfam" id="PF03816">
    <property type="entry name" value="LytR_cpsA_psr"/>
    <property type="match status" value="1"/>
</dbReference>
<evidence type="ECO:0000259" key="4">
    <source>
        <dbReference type="Pfam" id="PF03816"/>
    </source>
</evidence>
<sequence>MTQSSVRGEETRPDPVRHTRGRRAGRGARHEGGAGTAGRGGPGGHGDGNGRRSGRRRTGGRRHRALRWSATTLAVLILGTAGAGYLYYQHLNGNIDKGERSSGDSKAHKAEPNAAGQTPLNILLLGSDSRASDANVALGGGKNHRDNPPLADVQMLIHLSADRKSASVVSIPRDTRVDIPACKDPDTGEKFPATNAIINTSLARGGAGCTLATWENLTGVYIDHWMTIDFAGVVSMADAVGGVEVCVNQNVWDRPLPGVPGGSGLKMKAGPHKVQGEQALQWLRTRHAWGSDPLRARAQHMYMNSMIRTLKSQNVFTDAGRLMDLAEAATKSLTVSEEIGTVKKLYDLGTQLKTVPTDRITMTTIPTVEDPEDKNHLLPATDADKMWAMLRDDVSFDDKGTKEKKGTGEDAGKDAAGDGAGGQDGAGRPSDEPAADSEIGVLVQNATRSATLGPVTGRAGEIAGSLVEKGFAKATKDTSAALSEERTVVRYPSDELAGDARRVAEAMGIPANAVRKSADVSGITLVVGADWRDGTSYPKQKTPEAGDLPETSDALNGSDTGKCMDVYKPYRW</sequence>
<reference evidence="6 7" key="1">
    <citation type="submission" date="2024-10" db="EMBL/GenBank/DDBJ databases">
        <authorList>
            <person name="Wannawong T."/>
            <person name="Kuncharoen N."/>
            <person name="Mhuantong W."/>
        </authorList>
    </citation>
    <scope>NUCLEOTIDE SEQUENCE [LARGE SCALE GENOMIC DNA]</scope>
    <source>
        <strain evidence="6 7">CALK1-4</strain>
    </source>
</reference>
<feature type="compositionally biased region" description="Basic residues" evidence="2">
    <location>
        <begin position="52"/>
        <end position="64"/>
    </location>
</feature>
<protein>
    <submittedName>
        <fullName evidence="6">LCP family protein</fullName>
    </submittedName>
</protein>
<dbReference type="Pfam" id="PF13399">
    <property type="entry name" value="LytR_C"/>
    <property type="match status" value="1"/>
</dbReference>
<evidence type="ECO:0000256" key="1">
    <source>
        <dbReference type="ARBA" id="ARBA00006068"/>
    </source>
</evidence>
<keyword evidence="7" id="KW-1185">Reference proteome</keyword>
<dbReference type="RefSeq" id="WP_210918121.1">
    <property type="nucleotide sequence ID" value="NZ_JBIQWK010000020.1"/>
</dbReference>
<keyword evidence="3" id="KW-1133">Transmembrane helix</keyword>
<dbReference type="PANTHER" id="PTHR33392">
    <property type="entry name" value="POLYISOPRENYL-TEICHOIC ACID--PEPTIDOGLYCAN TEICHOIC ACID TRANSFERASE TAGU"/>
    <property type="match status" value="1"/>
</dbReference>
<feature type="compositionally biased region" description="Basic and acidic residues" evidence="2">
    <location>
        <begin position="7"/>
        <end position="17"/>
    </location>
</feature>
<gene>
    <name evidence="6" type="ORF">ACH3YB_38365</name>
</gene>
<dbReference type="InterPro" id="IPR050922">
    <property type="entry name" value="LytR/CpsA/Psr_CW_biosynth"/>
</dbReference>
<proteinExistence type="inferred from homology"/>
<feature type="transmembrane region" description="Helical" evidence="3">
    <location>
        <begin position="65"/>
        <end position="88"/>
    </location>
</feature>
<dbReference type="Gene3D" id="3.40.630.190">
    <property type="entry name" value="LCP protein"/>
    <property type="match status" value="1"/>
</dbReference>
<comment type="similarity">
    <text evidence="1">Belongs to the LytR/CpsA/Psr (LCP) family.</text>
</comment>